<organism evidence="2 3">
    <name type="scientific">Sediminibacterium goheungense</name>
    <dbReference type="NCBI Taxonomy" id="1086393"/>
    <lineage>
        <taxon>Bacteria</taxon>
        <taxon>Pseudomonadati</taxon>
        <taxon>Bacteroidota</taxon>
        <taxon>Chitinophagia</taxon>
        <taxon>Chitinophagales</taxon>
        <taxon>Chitinophagaceae</taxon>
        <taxon>Sediminibacterium</taxon>
    </lineage>
</organism>
<dbReference type="RefSeq" id="WP_133474702.1">
    <property type="nucleotide sequence ID" value="NZ_SNWP01000011.1"/>
</dbReference>
<gene>
    <name evidence="2" type="ORF">BC659_2138</name>
</gene>
<protein>
    <submittedName>
        <fullName evidence="2">DinB family protein</fullName>
    </submittedName>
</protein>
<keyword evidence="3" id="KW-1185">Reference proteome</keyword>
<proteinExistence type="predicted"/>
<name>A0A4R6IXX1_9BACT</name>
<dbReference type="Proteomes" id="UP000295741">
    <property type="component" value="Unassembled WGS sequence"/>
</dbReference>
<dbReference type="AlphaFoldDB" id="A0A4R6IXX1"/>
<evidence type="ECO:0000313" key="3">
    <source>
        <dbReference type="Proteomes" id="UP000295741"/>
    </source>
</evidence>
<accession>A0A4R6IXX1</accession>
<comment type="caution">
    <text evidence="2">The sequence shown here is derived from an EMBL/GenBank/DDBJ whole genome shotgun (WGS) entry which is preliminary data.</text>
</comment>
<dbReference type="InterPro" id="IPR024775">
    <property type="entry name" value="DinB-like"/>
</dbReference>
<dbReference type="InterPro" id="IPR034660">
    <property type="entry name" value="DinB/YfiT-like"/>
</dbReference>
<dbReference type="Pfam" id="PF12867">
    <property type="entry name" value="DinB_2"/>
    <property type="match status" value="1"/>
</dbReference>
<evidence type="ECO:0000259" key="1">
    <source>
        <dbReference type="Pfam" id="PF12867"/>
    </source>
</evidence>
<sequence length="208" mass="23743">MPTYPSSKLLIELQEQTESFLNKAISEWQMIRHSQFGYKTAPEKWSATQCLEHLNSYGRFYLPEIEKAIKKAKEKGYGPATHFKAGWLGNYFTKLMMPGNDGTVTKKMSSPKDHYPQSNTDSYKVIAEFIEQQERLLNLLEAAQDVDLNKASCAISISKLVKLKLGDTLLFFIAHHYRHILQAERALQAANAVSTTRVIDFDLKKLAR</sequence>
<reference evidence="2 3" key="1">
    <citation type="submission" date="2019-03" db="EMBL/GenBank/DDBJ databases">
        <title>Genomic Encyclopedia of Archaeal and Bacterial Type Strains, Phase II (KMG-II): from individual species to whole genera.</title>
        <authorList>
            <person name="Goeker M."/>
        </authorList>
    </citation>
    <scope>NUCLEOTIDE SEQUENCE [LARGE SCALE GENOMIC DNA]</scope>
    <source>
        <strain evidence="2 3">DSM 28323</strain>
    </source>
</reference>
<dbReference type="EMBL" id="SNWP01000011">
    <property type="protein sequence ID" value="TDO26826.1"/>
    <property type="molecule type" value="Genomic_DNA"/>
</dbReference>
<dbReference type="OrthoDB" id="1524454at2"/>
<feature type="domain" description="DinB-like" evidence="1">
    <location>
        <begin position="34"/>
        <end position="183"/>
    </location>
</feature>
<evidence type="ECO:0000313" key="2">
    <source>
        <dbReference type="EMBL" id="TDO26826.1"/>
    </source>
</evidence>
<dbReference type="SUPFAM" id="SSF109854">
    <property type="entry name" value="DinB/YfiT-like putative metalloenzymes"/>
    <property type="match status" value="1"/>
</dbReference>
<dbReference type="Gene3D" id="1.20.120.450">
    <property type="entry name" value="dinb family like domain"/>
    <property type="match status" value="1"/>
</dbReference>